<reference evidence="8" key="2">
    <citation type="journal article" date="2021" name="PeerJ">
        <title>Extensive microbial diversity within the chicken gut microbiome revealed by metagenomics and culture.</title>
        <authorList>
            <person name="Gilroy R."/>
            <person name="Ravi A."/>
            <person name="Getino M."/>
            <person name="Pursley I."/>
            <person name="Horton D.L."/>
            <person name="Alikhan N.F."/>
            <person name="Baker D."/>
            <person name="Gharbi K."/>
            <person name="Hall N."/>
            <person name="Watson M."/>
            <person name="Adriaenssens E.M."/>
            <person name="Foster-Nyarko E."/>
            <person name="Jarju S."/>
            <person name="Secka A."/>
            <person name="Antonio M."/>
            <person name="Oren A."/>
            <person name="Chaudhuri R.R."/>
            <person name="La Ragione R."/>
            <person name="Hildebrand F."/>
            <person name="Pallen M.J."/>
        </authorList>
    </citation>
    <scope>NUCLEOTIDE SEQUENCE</scope>
    <source>
        <strain evidence="8">ChiHcec3-11533</strain>
    </source>
</reference>
<dbReference type="GO" id="GO:0006520">
    <property type="term" value="P:amino acid metabolic process"/>
    <property type="evidence" value="ECO:0007669"/>
    <property type="project" value="InterPro"/>
</dbReference>
<protein>
    <recommendedName>
        <fullName evidence="6">Aminotransferase</fullName>
        <ecNumber evidence="6">2.6.1.-</ecNumber>
    </recommendedName>
</protein>
<dbReference type="InterPro" id="IPR004838">
    <property type="entry name" value="NHTrfase_class1_PyrdxlP-BS"/>
</dbReference>
<dbReference type="Pfam" id="PF00155">
    <property type="entry name" value="Aminotran_1_2"/>
    <property type="match status" value="1"/>
</dbReference>
<dbReference type="InterPro" id="IPR015422">
    <property type="entry name" value="PyrdxlP-dep_Trfase_small"/>
</dbReference>
<evidence type="ECO:0000313" key="8">
    <source>
        <dbReference type="EMBL" id="HIU34918.1"/>
    </source>
</evidence>
<keyword evidence="5" id="KW-0663">Pyridoxal phosphate</keyword>
<dbReference type="InterPro" id="IPR004839">
    <property type="entry name" value="Aminotransferase_I/II_large"/>
</dbReference>
<dbReference type="PRINTS" id="PR00753">
    <property type="entry name" value="ACCSYNTHASE"/>
</dbReference>
<name>A0A9D1LBX5_9FIRM</name>
<accession>A0A9D1LBX5</accession>
<dbReference type="GO" id="GO:0030170">
    <property type="term" value="F:pyridoxal phosphate binding"/>
    <property type="evidence" value="ECO:0007669"/>
    <property type="project" value="InterPro"/>
</dbReference>
<keyword evidence="3 6" id="KW-0032">Aminotransferase</keyword>
<reference evidence="8" key="1">
    <citation type="submission" date="2020-10" db="EMBL/GenBank/DDBJ databases">
        <authorList>
            <person name="Gilroy R."/>
        </authorList>
    </citation>
    <scope>NUCLEOTIDE SEQUENCE</scope>
    <source>
        <strain evidence="8">ChiHcec3-11533</strain>
    </source>
</reference>
<dbReference type="SUPFAM" id="SSF53383">
    <property type="entry name" value="PLP-dependent transferases"/>
    <property type="match status" value="1"/>
</dbReference>
<evidence type="ECO:0000256" key="3">
    <source>
        <dbReference type="ARBA" id="ARBA00022576"/>
    </source>
</evidence>
<organism evidence="8 9">
    <name type="scientific">Candidatus Pullichristensenella excrementigallinarum</name>
    <dbReference type="NCBI Taxonomy" id="2840907"/>
    <lineage>
        <taxon>Bacteria</taxon>
        <taxon>Bacillati</taxon>
        <taxon>Bacillota</taxon>
        <taxon>Clostridia</taxon>
        <taxon>Candidatus Pullichristensenella</taxon>
    </lineage>
</organism>
<dbReference type="Gene3D" id="3.90.1150.10">
    <property type="entry name" value="Aspartate Aminotransferase, domain 1"/>
    <property type="match status" value="1"/>
</dbReference>
<dbReference type="Gene3D" id="3.40.640.10">
    <property type="entry name" value="Type I PLP-dependent aspartate aminotransferase-like (Major domain)"/>
    <property type="match status" value="1"/>
</dbReference>
<dbReference type="CDD" id="cd00609">
    <property type="entry name" value="AAT_like"/>
    <property type="match status" value="1"/>
</dbReference>
<dbReference type="InterPro" id="IPR015424">
    <property type="entry name" value="PyrdxlP-dep_Trfase"/>
</dbReference>
<evidence type="ECO:0000256" key="1">
    <source>
        <dbReference type="ARBA" id="ARBA00001933"/>
    </source>
</evidence>
<comment type="cofactor">
    <cofactor evidence="1 6">
        <name>pyridoxal 5'-phosphate</name>
        <dbReference type="ChEBI" id="CHEBI:597326"/>
    </cofactor>
</comment>
<evidence type="ECO:0000256" key="2">
    <source>
        <dbReference type="ARBA" id="ARBA00007441"/>
    </source>
</evidence>
<dbReference type="PANTHER" id="PTHR46383">
    <property type="entry name" value="ASPARTATE AMINOTRANSFERASE"/>
    <property type="match status" value="1"/>
</dbReference>
<dbReference type="EC" id="2.6.1.-" evidence="6"/>
<dbReference type="PROSITE" id="PS00105">
    <property type="entry name" value="AA_TRANSFER_CLASS_1"/>
    <property type="match status" value="1"/>
</dbReference>
<dbReference type="GO" id="GO:0008483">
    <property type="term" value="F:transaminase activity"/>
    <property type="evidence" value="ECO:0007669"/>
    <property type="project" value="UniProtKB-KW"/>
</dbReference>
<gene>
    <name evidence="8" type="ORF">IAB02_10170</name>
</gene>
<dbReference type="PANTHER" id="PTHR46383:SF1">
    <property type="entry name" value="ASPARTATE AMINOTRANSFERASE"/>
    <property type="match status" value="1"/>
</dbReference>
<evidence type="ECO:0000256" key="4">
    <source>
        <dbReference type="ARBA" id="ARBA00022679"/>
    </source>
</evidence>
<dbReference type="InterPro" id="IPR050596">
    <property type="entry name" value="AspAT/PAT-like"/>
</dbReference>
<dbReference type="AlphaFoldDB" id="A0A9D1LBX5"/>
<proteinExistence type="inferred from homology"/>
<dbReference type="Proteomes" id="UP000824072">
    <property type="component" value="Unassembled WGS sequence"/>
</dbReference>
<evidence type="ECO:0000259" key="7">
    <source>
        <dbReference type="Pfam" id="PF00155"/>
    </source>
</evidence>
<sequence>MLGLSRRALGIAPSATLSIDARAKELRAQGMDVVGFGAGEPDFDTPEYIREAAKRAIDEGKTRYTPVAGTLSLRKKIAEKFLRDNGLSYTPDQILVSSGAKQSLFNAFSVLLNEGDEVLIPQPYWVSYPEMVKMVGGVPVFVATPAEEGFRFTAKTLEPFVTARTKALILNSPNNPNGFALSRDALEGIARLAVEKQFYVVSDEIYEKLIYDGEEHVSIASLGEDIYAQTIVVNGVSKTYAMTGWRIGYAAGPKEIIKRMSAFQSHASSNANSIAQYATEAALSGGEDYLAEMVREFDARRTLLYDLVAAAPGLSANLPKGAFYMMVNVKSAFGKSHGGKLIQSSTDFAALLLEEKHVAVVPGEAFGEPGHVRLSYATSRERIQEGIRRMAEFMGELQ</sequence>
<dbReference type="EMBL" id="DVMU01000215">
    <property type="protein sequence ID" value="HIU34918.1"/>
    <property type="molecule type" value="Genomic_DNA"/>
</dbReference>
<dbReference type="InterPro" id="IPR015421">
    <property type="entry name" value="PyrdxlP-dep_Trfase_major"/>
</dbReference>
<comment type="similarity">
    <text evidence="2 6">Belongs to the class-I pyridoxal-phosphate-dependent aminotransferase family.</text>
</comment>
<keyword evidence="4 6" id="KW-0808">Transferase</keyword>
<feature type="domain" description="Aminotransferase class I/classII large" evidence="7">
    <location>
        <begin position="32"/>
        <end position="389"/>
    </location>
</feature>
<evidence type="ECO:0000256" key="6">
    <source>
        <dbReference type="RuleBase" id="RU000481"/>
    </source>
</evidence>
<dbReference type="FunFam" id="3.40.640.10:FF:000033">
    <property type="entry name" value="Aspartate aminotransferase"/>
    <property type="match status" value="1"/>
</dbReference>
<evidence type="ECO:0000256" key="5">
    <source>
        <dbReference type="ARBA" id="ARBA00022898"/>
    </source>
</evidence>
<comment type="caution">
    <text evidence="8">The sequence shown here is derived from an EMBL/GenBank/DDBJ whole genome shotgun (WGS) entry which is preliminary data.</text>
</comment>
<evidence type="ECO:0000313" key="9">
    <source>
        <dbReference type="Proteomes" id="UP000824072"/>
    </source>
</evidence>